<proteinExistence type="predicted"/>
<protein>
    <submittedName>
        <fullName evidence="2">Uncharacterized protein</fullName>
    </submittedName>
</protein>
<evidence type="ECO:0000256" key="1">
    <source>
        <dbReference type="SAM" id="MobiDB-lite"/>
    </source>
</evidence>
<name>A0ABY6QNB3_9ACTN</name>
<keyword evidence="3" id="KW-1185">Reference proteome</keyword>
<feature type="region of interest" description="Disordered" evidence="1">
    <location>
        <begin position="104"/>
        <end position="124"/>
    </location>
</feature>
<gene>
    <name evidence="2" type="ORF">LDH80_00230</name>
</gene>
<dbReference type="RefSeq" id="WP_267257784.1">
    <property type="nucleotide sequence ID" value="NZ_CP084204.1"/>
</dbReference>
<accession>A0ABY6QNB3</accession>
<dbReference type="EMBL" id="CP084204">
    <property type="protein sequence ID" value="UZX19273.1"/>
    <property type="molecule type" value="Genomic_DNA"/>
</dbReference>
<reference evidence="2" key="1">
    <citation type="submission" date="2021-09" db="EMBL/GenBank/DDBJ databases">
        <title>Complete genome sequence and metabolic characterization of Streptomyces tanashiensis DSM 731 the producer of antibacterial Kalafungin and diverse secondary metabolites.</title>
        <authorList>
            <person name="Abbasi M.N."/>
            <person name="Anwar M.N."/>
            <person name="Alam K."/>
            <person name="Shoaib M."/>
            <person name="Lin Z."/>
            <person name="Hayat M."/>
            <person name="Ali M.I."/>
            <person name="Malik H.M.T."/>
            <person name="Ahmed I."/>
            <person name="Li A."/>
            <person name="Hailong Wang H."/>
            <person name="Zhang Y."/>
        </authorList>
    </citation>
    <scope>NUCLEOTIDE SEQUENCE</scope>
    <source>
        <strain evidence="2">Kala</strain>
    </source>
</reference>
<evidence type="ECO:0000313" key="2">
    <source>
        <dbReference type="EMBL" id="UZX19273.1"/>
    </source>
</evidence>
<organism evidence="2 3">
    <name type="scientific">Streptomyces tanashiensis</name>
    <dbReference type="NCBI Taxonomy" id="67367"/>
    <lineage>
        <taxon>Bacteria</taxon>
        <taxon>Bacillati</taxon>
        <taxon>Actinomycetota</taxon>
        <taxon>Actinomycetes</taxon>
        <taxon>Kitasatosporales</taxon>
        <taxon>Streptomycetaceae</taxon>
        <taxon>Streptomyces</taxon>
    </lineage>
</organism>
<dbReference type="GeneID" id="95597828"/>
<sequence>MIADWYVLIEEDTRSTERADGTELKLHRWTLVGMHRIGQDQAEAVAAAEDAALNHLPGMLARHARPGEEPARHALLSQDGAWIVLVKQRHRQCHIRVTTAQLMHAREEKEAPPKSLKEKLRRAVEGPVPAVKPWTWTPEDKADQT</sequence>
<evidence type="ECO:0000313" key="3">
    <source>
        <dbReference type="Proteomes" id="UP001164506"/>
    </source>
</evidence>
<dbReference type="Proteomes" id="UP001164506">
    <property type="component" value="Chromosome"/>
</dbReference>